<dbReference type="PANTHER" id="PTHR22935">
    <property type="entry name" value="PENICILLIN-BINDING PROTEIN"/>
    <property type="match status" value="1"/>
</dbReference>
<proteinExistence type="predicted"/>
<evidence type="ECO:0000259" key="2">
    <source>
        <dbReference type="Pfam" id="PF26335"/>
    </source>
</evidence>
<dbReference type="GeneID" id="25291352"/>
<evidence type="ECO:0000313" key="3">
    <source>
        <dbReference type="EMBL" id="KIX08625.1"/>
    </source>
</evidence>
<dbReference type="Proteomes" id="UP000053617">
    <property type="component" value="Unassembled WGS sequence"/>
</dbReference>
<dbReference type="InterPro" id="IPR058664">
    <property type="entry name" value="ARB_00930-like_C"/>
</dbReference>
<dbReference type="Pfam" id="PF00144">
    <property type="entry name" value="Beta-lactamase"/>
    <property type="match status" value="1"/>
</dbReference>
<dbReference type="InterPro" id="IPR012338">
    <property type="entry name" value="Beta-lactam/transpept-like"/>
</dbReference>
<organism evidence="3 4">
    <name type="scientific">Rhinocladiella mackenziei CBS 650.93</name>
    <dbReference type="NCBI Taxonomy" id="1442369"/>
    <lineage>
        <taxon>Eukaryota</taxon>
        <taxon>Fungi</taxon>
        <taxon>Dikarya</taxon>
        <taxon>Ascomycota</taxon>
        <taxon>Pezizomycotina</taxon>
        <taxon>Eurotiomycetes</taxon>
        <taxon>Chaetothyriomycetidae</taxon>
        <taxon>Chaetothyriales</taxon>
        <taxon>Herpotrichiellaceae</taxon>
        <taxon>Rhinocladiella</taxon>
    </lineage>
</organism>
<dbReference type="EMBL" id="KN847476">
    <property type="protein sequence ID" value="KIX08625.1"/>
    <property type="molecule type" value="Genomic_DNA"/>
</dbReference>
<dbReference type="InterPro" id="IPR051478">
    <property type="entry name" value="Beta-lactamase-like_AB/R"/>
</dbReference>
<dbReference type="AlphaFoldDB" id="A0A0D2JGZ8"/>
<feature type="domain" description="Beta-lactamase-like ARB-00930-like C-terminal" evidence="2">
    <location>
        <begin position="253"/>
        <end position="413"/>
    </location>
</feature>
<dbReference type="Gene3D" id="3.40.710.10">
    <property type="entry name" value="DD-peptidase/beta-lactamase superfamily"/>
    <property type="match status" value="1"/>
</dbReference>
<dbReference type="RefSeq" id="XP_013275761.1">
    <property type="nucleotide sequence ID" value="XM_013420307.1"/>
</dbReference>
<evidence type="ECO:0000313" key="4">
    <source>
        <dbReference type="Proteomes" id="UP000053617"/>
    </source>
</evidence>
<feature type="domain" description="Beta-lactamase-related" evidence="1">
    <location>
        <begin position="48"/>
        <end position="227"/>
    </location>
</feature>
<dbReference type="OrthoDB" id="10250282at2759"/>
<name>A0A0D2JGZ8_9EURO</name>
<reference evidence="3 4" key="1">
    <citation type="submission" date="2015-01" db="EMBL/GenBank/DDBJ databases">
        <title>The Genome Sequence of Rhinocladiella mackenzie CBS 650.93.</title>
        <authorList>
            <consortium name="The Broad Institute Genomics Platform"/>
            <person name="Cuomo C."/>
            <person name="de Hoog S."/>
            <person name="Gorbushina A."/>
            <person name="Stielow B."/>
            <person name="Teixiera M."/>
            <person name="Abouelleil A."/>
            <person name="Chapman S.B."/>
            <person name="Priest M."/>
            <person name="Young S.K."/>
            <person name="Wortman J."/>
            <person name="Nusbaum C."/>
            <person name="Birren B."/>
        </authorList>
    </citation>
    <scope>NUCLEOTIDE SEQUENCE [LARGE SCALE GENOMIC DNA]</scope>
    <source>
        <strain evidence="3 4">CBS 650.93</strain>
    </source>
</reference>
<dbReference type="Pfam" id="PF26335">
    <property type="entry name" value="ARB_00930_C"/>
    <property type="match status" value="1"/>
</dbReference>
<dbReference type="InterPro" id="IPR001466">
    <property type="entry name" value="Beta-lactam-related"/>
</dbReference>
<gene>
    <name evidence="3" type="ORF">Z518_03281</name>
</gene>
<protein>
    <recommendedName>
        <fullName evidence="5">Beta-lactamase-related domain-containing protein</fullName>
    </recommendedName>
</protein>
<dbReference type="VEuPathDB" id="FungiDB:Z518_03281"/>
<evidence type="ECO:0000259" key="1">
    <source>
        <dbReference type="Pfam" id="PF00144"/>
    </source>
</evidence>
<dbReference type="SUPFAM" id="SSF56601">
    <property type="entry name" value="beta-lactamase/transpeptidase-like"/>
    <property type="match status" value="1"/>
</dbReference>
<sequence length="485" mass="53463">MARNPAGNAEYDAQVEALGMPPVPAVNGSHCQGRPDALFPCDRESFFLNLLARHPVVAPFHTPVYTNLAYQLFAYALENMTSSRFPALVNATFRKLDLNSTYYSLPSSSESAVIPINETASWYSVNIRSLDPGGGYYSTVNDMRKFGLSILNSTILPVSMTRRWLKPHSFTPDDSVIVGAPWEIISYPPMDRFPTRIYSKAGDLGLYSSMMGLIPDYDVGFTVLTAGGQHSIETRLLSDLISSMFIPALKQAARIQTQRLYAGRYADESTNSSLQLSVQDQGSEEGGSYLKIDQWIFNGMNMIEFIAQDLLLLPQTVAIDLSLFPTGLIDAAQNGGDKLVSWRGTFNIISTSSLSATSALQPFMGPFSNACGTWGSVDGFTYGARAFDEILFRVDPNNGTVLGIDTRVLQQGFLDKMETTTGGNSKAKRDVRKGPEIECGLTYSVTISFDHKRMEHFEFFIMPSSRQASDDLVMPFPQLLVHKAL</sequence>
<dbReference type="PANTHER" id="PTHR22935:SF97">
    <property type="entry name" value="BETA-LACTAMASE-RELATED DOMAIN-CONTAINING PROTEIN"/>
    <property type="match status" value="1"/>
</dbReference>
<evidence type="ECO:0008006" key="5">
    <source>
        <dbReference type="Google" id="ProtNLM"/>
    </source>
</evidence>
<keyword evidence="4" id="KW-1185">Reference proteome</keyword>
<dbReference type="HOGENOM" id="CLU_019706_2_1_1"/>
<accession>A0A0D2JGZ8</accession>
<dbReference type="STRING" id="1442369.A0A0D2JGZ8"/>